<dbReference type="SUPFAM" id="SSF53067">
    <property type="entry name" value="Actin-like ATPase domain"/>
    <property type="match status" value="1"/>
</dbReference>
<dbReference type="HOGENOM" id="CLU_002157_1_2_5"/>
<dbReference type="GO" id="GO:0006749">
    <property type="term" value="P:glutathione metabolic process"/>
    <property type="evidence" value="ECO:0007669"/>
    <property type="project" value="TreeGrafter"/>
</dbReference>
<evidence type="ECO:0000259" key="3">
    <source>
        <dbReference type="Pfam" id="PF19278"/>
    </source>
</evidence>
<keyword evidence="5" id="KW-1185">Reference proteome</keyword>
<feature type="domain" description="Hydantoinase A/oxoprolinase" evidence="1">
    <location>
        <begin position="206"/>
        <end position="491"/>
    </location>
</feature>
<dbReference type="EMBL" id="CP000747">
    <property type="protein sequence ID" value="ACG78780.1"/>
    <property type="molecule type" value="Genomic_DNA"/>
</dbReference>
<proteinExistence type="predicted"/>
<evidence type="ECO:0000313" key="4">
    <source>
        <dbReference type="EMBL" id="ACG78780.1"/>
    </source>
</evidence>
<dbReference type="Pfam" id="PF19278">
    <property type="entry name" value="Hydant_A_C"/>
    <property type="match status" value="1"/>
</dbReference>
<dbReference type="InterPro" id="IPR049517">
    <property type="entry name" value="ACX-like_C"/>
</dbReference>
<evidence type="ECO:0000259" key="1">
    <source>
        <dbReference type="Pfam" id="PF01968"/>
    </source>
</evidence>
<organism evidence="4 5">
    <name type="scientific">Phenylobacterium zucineum (strain HLK1)</name>
    <dbReference type="NCBI Taxonomy" id="450851"/>
    <lineage>
        <taxon>Bacteria</taxon>
        <taxon>Pseudomonadati</taxon>
        <taxon>Pseudomonadota</taxon>
        <taxon>Alphaproteobacteria</taxon>
        <taxon>Caulobacterales</taxon>
        <taxon>Caulobacteraceae</taxon>
        <taxon>Phenylobacterium</taxon>
    </lineage>
</organism>
<name>B4RFW7_PHEZH</name>
<dbReference type="Pfam" id="PF05378">
    <property type="entry name" value="Hydant_A_N"/>
    <property type="match status" value="1"/>
</dbReference>
<dbReference type="AlphaFoldDB" id="B4RFW7"/>
<dbReference type="PANTHER" id="PTHR11365">
    <property type="entry name" value="5-OXOPROLINASE RELATED"/>
    <property type="match status" value="1"/>
</dbReference>
<dbReference type="PANTHER" id="PTHR11365:SF23">
    <property type="entry name" value="HYPOTHETICAL 5-OXOPROLINASE (EUROFUNG)-RELATED"/>
    <property type="match status" value="1"/>
</dbReference>
<dbReference type="InterPro" id="IPR045079">
    <property type="entry name" value="Oxoprolinase-like"/>
</dbReference>
<sequence>MAKGMYRIGVDVGGTFTDFTIENVSSGDFLYFKLSSTPDDPSDAIVNGISQILELFQIGAAEISYIGHGTTVATNMIIERRGVPTGLITTQGFRDVLAIGRQTRPALYDVTVKRPPPLVERYRRLEVAERLNAKGEELSPLDEAELERVLDQLAATGVEAIAISFLHAYKNAEHEVAAARIAARKLPGVYVSTSSSVLPEFREFERTSTTVLNAYVGPRMAAYFDRLKAKIAERGISVAPMIIHSNGGLLSIDSAKRLPVTTCLSGPAAGVIGAAVVGAAAGVRDLVTFDVGGTSTDVSLVVDGKPKLASSREVAGYPVRLPMIDIHVIGAGGGSIAQVDDAQALKVGPRSAGAHPGPVAYGRGGDLPTLTDANICLNRLNPVALLDGRMPVDREAAWTSIEEKIARPLGISVEKAAYGVIQVAAANMSRAIRAVTTEQGHDVGDIALFAFGGAGPLHASEVARESGIRRILVPQEPGTMCARGVLLSDVSLDFVRMQLTAATQSSWERACAALREMADEGDRWLAGENVEPELRRAELAIDAHYAGQSHELRVPLEAADPSGLDDFLARFGNAHEAAFGYQNAGQPVFLVSCRLRAVGVVPKQLEPSHKGGSSLAAAETDVRSVYYGPEEGWLQTPIFRRSALPVGTNVVGPCVIEEMSSTTVVLRGQTATIDAYGNIIITS</sequence>
<protein>
    <submittedName>
        <fullName evidence="4">N-methylhydantoinase A/acetone carboxylase, beta subunit</fullName>
    </submittedName>
</protein>
<accession>B4RFW7</accession>
<dbReference type="KEGG" id="pzu:PHZ_c2371"/>
<dbReference type="GO" id="GO:0005829">
    <property type="term" value="C:cytosol"/>
    <property type="evidence" value="ECO:0007669"/>
    <property type="project" value="TreeGrafter"/>
</dbReference>
<dbReference type="STRING" id="450851.PHZ_c2371"/>
<dbReference type="GO" id="GO:0017168">
    <property type="term" value="F:5-oxoprolinase (ATP-hydrolyzing) activity"/>
    <property type="evidence" value="ECO:0007669"/>
    <property type="project" value="TreeGrafter"/>
</dbReference>
<dbReference type="InterPro" id="IPR008040">
    <property type="entry name" value="Hydant_A_N"/>
</dbReference>
<feature type="domain" description="Acetophenone carboxylase-like C-terminal" evidence="3">
    <location>
        <begin position="512"/>
        <end position="676"/>
    </location>
</feature>
<reference evidence="4 5" key="1">
    <citation type="journal article" date="2008" name="BMC Genomics">
        <title>Complete genome of Phenylobacterium zucineum - a novel facultative intracellular bacterium isolated from human erythroleukemia cell line K562.</title>
        <authorList>
            <person name="Luo Y."/>
            <person name="Xu X."/>
            <person name="Ding Z."/>
            <person name="Liu Z."/>
            <person name="Zhang B."/>
            <person name="Yan Z."/>
            <person name="Sun J."/>
            <person name="Hu S."/>
            <person name="Hu X."/>
        </authorList>
    </citation>
    <scope>NUCLEOTIDE SEQUENCE [LARGE SCALE GENOMIC DNA]</scope>
    <source>
        <strain evidence="4 5">HLK1</strain>
    </source>
</reference>
<dbReference type="Pfam" id="PF01968">
    <property type="entry name" value="Hydantoinase_A"/>
    <property type="match status" value="1"/>
</dbReference>
<evidence type="ECO:0000259" key="2">
    <source>
        <dbReference type="Pfam" id="PF05378"/>
    </source>
</evidence>
<evidence type="ECO:0000313" key="5">
    <source>
        <dbReference type="Proteomes" id="UP000001868"/>
    </source>
</evidence>
<dbReference type="Proteomes" id="UP000001868">
    <property type="component" value="Chromosome"/>
</dbReference>
<gene>
    <name evidence="4" type="ordered locus">PHZ_c2371</name>
</gene>
<dbReference type="InterPro" id="IPR002821">
    <property type="entry name" value="Hydantoinase_A"/>
</dbReference>
<dbReference type="InterPro" id="IPR043129">
    <property type="entry name" value="ATPase_NBD"/>
</dbReference>
<dbReference type="eggNOG" id="COG0145">
    <property type="taxonomic scope" value="Bacteria"/>
</dbReference>
<feature type="domain" description="Hydantoinase/oxoprolinase N-terminal" evidence="2">
    <location>
        <begin position="7"/>
        <end position="184"/>
    </location>
</feature>